<organism evidence="1 2">
    <name type="scientific">Stegodyphus mimosarum</name>
    <name type="common">African social velvet spider</name>
    <dbReference type="NCBI Taxonomy" id="407821"/>
    <lineage>
        <taxon>Eukaryota</taxon>
        <taxon>Metazoa</taxon>
        <taxon>Ecdysozoa</taxon>
        <taxon>Arthropoda</taxon>
        <taxon>Chelicerata</taxon>
        <taxon>Arachnida</taxon>
        <taxon>Araneae</taxon>
        <taxon>Araneomorphae</taxon>
        <taxon>Entelegynae</taxon>
        <taxon>Eresoidea</taxon>
        <taxon>Eresidae</taxon>
        <taxon>Stegodyphus</taxon>
    </lineage>
</organism>
<accession>A0A087U5S5</accession>
<evidence type="ECO:0000313" key="1">
    <source>
        <dbReference type="EMBL" id="KFM72714.1"/>
    </source>
</evidence>
<dbReference type="EMBL" id="KK118317">
    <property type="protein sequence ID" value="KFM72714.1"/>
    <property type="molecule type" value="Genomic_DNA"/>
</dbReference>
<protein>
    <submittedName>
        <fullName evidence="1">Uncharacterized protein</fullName>
    </submittedName>
</protein>
<keyword evidence="2" id="KW-1185">Reference proteome</keyword>
<name>A0A087U5S5_STEMI</name>
<reference evidence="1 2" key="1">
    <citation type="submission" date="2013-11" db="EMBL/GenBank/DDBJ databases">
        <title>Genome sequencing of Stegodyphus mimosarum.</title>
        <authorList>
            <person name="Bechsgaard J."/>
        </authorList>
    </citation>
    <scope>NUCLEOTIDE SEQUENCE [LARGE SCALE GENOMIC DNA]</scope>
</reference>
<gene>
    <name evidence="1" type="ORF">X975_00941</name>
</gene>
<evidence type="ECO:0000313" key="2">
    <source>
        <dbReference type="Proteomes" id="UP000054359"/>
    </source>
</evidence>
<dbReference type="Proteomes" id="UP000054359">
    <property type="component" value="Unassembled WGS sequence"/>
</dbReference>
<sequence>MVLQILLGKIAPELCRSGRREDSFFLVRCADRCKFARCATIQSYTMA</sequence>
<proteinExistence type="predicted"/>
<dbReference type="AlphaFoldDB" id="A0A087U5S5"/>
<feature type="non-terminal residue" evidence="1">
    <location>
        <position position="47"/>
    </location>
</feature>